<dbReference type="GO" id="GO:0045292">
    <property type="term" value="P:mRNA cis splicing, via spliceosome"/>
    <property type="evidence" value="ECO:0007669"/>
    <property type="project" value="InterPro"/>
</dbReference>
<dbReference type="FunFam" id="1.10.10.790:FF:000002">
    <property type="entry name" value="Splicing factor 3A subunit 1"/>
    <property type="match status" value="1"/>
</dbReference>
<dbReference type="FunFam" id="1.10.10.790:FF:000001">
    <property type="entry name" value="Splicing factor 3a, subunit 1"/>
    <property type="match status" value="1"/>
</dbReference>
<dbReference type="AlphaFoldDB" id="A0A371D748"/>
<feature type="region of interest" description="Disordered" evidence="8">
    <location>
        <begin position="108"/>
        <end position="133"/>
    </location>
</feature>
<proteinExistence type="predicted"/>
<keyword evidence="4" id="KW-0677">Repeat</keyword>
<feature type="domain" description="SURP motif" evidence="10">
    <location>
        <begin position="52"/>
        <end position="96"/>
    </location>
</feature>
<dbReference type="InterPro" id="IPR000626">
    <property type="entry name" value="Ubiquitin-like_dom"/>
</dbReference>
<dbReference type="OrthoDB" id="447637at2759"/>
<feature type="domain" description="Ubiquitin-like" evidence="9">
    <location>
        <begin position="691"/>
        <end position="779"/>
    </location>
</feature>
<dbReference type="SMART" id="SM00648">
    <property type="entry name" value="SWAP"/>
    <property type="match status" value="2"/>
</dbReference>
<keyword evidence="6" id="KW-0539">Nucleus</keyword>
<feature type="coiled-coil region" evidence="7">
    <location>
        <begin position="471"/>
        <end position="498"/>
    </location>
</feature>
<keyword evidence="3" id="KW-0747">Spliceosome</keyword>
<dbReference type="SUPFAM" id="SSF54236">
    <property type="entry name" value="Ubiquitin-like"/>
    <property type="match status" value="1"/>
</dbReference>
<evidence type="ECO:0000256" key="3">
    <source>
        <dbReference type="ARBA" id="ARBA00022728"/>
    </source>
</evidence>
<dbReference type="InterPro" id="IPR035967">
    <property type="entry name" value="SWAP/Surp_sf"/>
</dbReference>
<dbReference type="GO" id="GO:0071004">
    <property type="term" value="C:U2-type prespliceosome"/>
    <property type="evidence" value="ECO:0007669"/>
    <property type="project" value="TreeGrafter"/>
</dbReference>
<dbReference type="STRING" id="139420.A0A371D748"/>
<evidence type="ECO:0000256" key="4">
    <source>
        <dbReference type="ARBA" id="ARBA00022737"/>
    </source>
</evidence>
<dbReference type="Gene3D" id="1.10.10.790">
    <property type="entry name" value="Surp module"/>
    <property type="match status" value="2"/>
</dbReference>
<evidence type="ECO:0000256" key="8">
    <source>
        <dbReference type="SAM" id="MobiDB-lite"/>
    </source>
</evidence>
<dbReference type="PANTHER" id="PTHR15316">
    <property type="entry name" value="SPLICEOSOME ASSOCIATED PROTEIN 114/SWAP SPLICING FACTOR-RELATED"/>
    <property type="match status" value="1"/>
</dbReference>
<organism evidence="11 12">
    <name type="scientific">Lentinus brumalis</name>
    <dbReference type="NCBI Taxonomy" id="2498619"/>
    <lineage>
        <taxon>Eukaryota</taxon>
        <taxon>Fungi</taxon>
        <taxon>Dikarya</taxon>
        <taxon>Basidiomycota</taxon>
        <taxon>Agaricomycotina</taxon>
        <taxon>Agaricomycetes</taxon>
        <taxon>Polyporales</taxon>
        <taxon>Polyporaceae</taxon>
        <taxon>Lentinus</taxon>
    </lineage>
</organism>
<dbReference type="PROSITE" id="PS50053">
    <property type="entry name" value="UBIQUITIN_2"/>
    <property type="match status" value="1"/>
</dbReference>
<feature type="compositionally biased region" description="Basic and acidic residues" evidence="8">
    <location>
        <begin position="358"/>
        <end position="377"/>
    </location>
</feature>
<accession>A0A371D748</accession>
<keyword evidence="12" id="KW-1185">Reference proteome</keyword>
<reference evidence="11 12" key="1">
    <citation type="journal article" date="2018" name="Biotechnol. Biofuels">
        <title>Integrative visual omics of the white-rot fungus Polyporus brumalis exposes the biotechnological potential of its oxidative enzymes for delignifying raw plant biomass.</title>
        <authorList>
            <person name="Miyauchi S."/>
            <person name="Rancon A."/>
            <person name="Drula E."/>
            <person name="Hage H."/>
            <person name="Chaduli D."/>
            <person name="Favel A."/>
            <person name="Grisel S."/>
            <person name="Henrissat B."/>
            <person name="Herpoel-Gimbert I."/>
            <person name="Ruiz-Duenas F.J."/>
            <person name="Chevret D."/>
            <person name="Hainaut M."/>
            <person name="Lin J."/>
            <person name="Wang M."/>
            <person name="Pangilinan J."/>
            <person name="Lipzen A."/>
            <person name="Lesage-Meessen L."/>
            <person name="Navarro D."/>
            <person name="Riley R."/>
            <person name="Grigoriev I.V."/>
            <person name="Zhou S."/>
            <person name="Raouche S."/>
            <person name="Rosso M.N."/>
        </authorList>
    </citation>
    <scope>NUCLEOTIDE SEQUENCE [LARGE SCALE GENOMIC DNA]</scope>
    <source>
        <strain evidence="11 12">BRFM 1820</strain>
    </source>
</reference>
<dbReference type="SUPFAM" id="SSF109905">
    <property type="entry name" value="Surp module (SWAP domain)"/>
    <property type="match status" value="2"/>
</dbReference>
<gene>
    <name evidence="11" type="ORF">OH76DRAFT_1440398</name>
</gene>
<dbReference type="EMBL" id="KZ857412">
    <property type="protein sequence ID" value="RDX48363.1"/>
    <property type="molecule type" value="Genomic_DNA"/>
</dbReference>
<dbReference type="Pfam" id="PF01805">
    <property type="entry name" value="Surp"/>
    <property type="match status" value="2"/>
</dbReference>
<sequence>MSVATQSMPPPPAPALNGNGVPPNGVDGMNGIHKEPKYASGLILPPPEIKSVIDRTALFVARSANPPQFEEKIRENQRQDPKFAFLNPADPYHAYYRHRMDKVARGELEEEAAPKEAEKTEEKPTETAPVDLGEEPPIPEFILNIPNVTPIDLDIIKLTALYTARRGRPFLAALSNREGRNYQFDFLRPTHSLFGYFNRLVEQYSKVLLPSKEMLAQLKERTPESARWKDLELAKKRARWEQVKREHDKKREDDKEAERLAFAEIDWHDYAIVQTIEFTAADAASELPPPMSVQEVESMTLAQKRMAAMIMETTAEDVEAHRARQAAAEAEAAAAVGGAGGDQEDTVMEESDDEDDEAKDRRRKEEEERQREIERARAIQASSLDVGGPMKIRTDYVPKLQKKGVEKLTTCSICGQQIPVDELQEHMRIELLDPKWKSQRDALEARKAQASELQRGANVVSSLKNLARTRVDIFGAEADEEKRKKEKEEERLRRREREKDVWDGHTASKANTLDKYSTNSNIDEQIAAIHRAKGLGPQEANALGPGIGPAAIPSPLNGLPPAPSSLPAPPAMGAPYSAATVSSGPQPASMYPQPAPVMLPPLHYQGMDSAQPFGYQPPPTGGPMMHPSRAAAMGAPMPVGTPPQVGMVRSADEMEGGSDGQPPAKRQRVAKLPGGALYPEQDWINMHPHPISLRVQLPNEPSRPEWKFDGTVVTIPDLPLNLLVSTLRDRIIHHTGSTVGASKIRLSYGGKMLTNMQTIAVYNLEDEDLVVATVRDEKKKK</sequence>
<dbReference type="Pfam" id="PF00240">
    <property type="entry name" value="ubiquitin"/>
    <property type="match status" value="1"/>
</dbReference>
<feature type="compositionally biased region" description="Low complexity" evidence="8">
    <location>
        <begin position="325"/>
        <end position="336"/>
    </location>
</feature>
<evidence type="ECO:0000256" key="5">
    <source>
        <dbReference type="ARBA" id="ARBA00023187"/>
    </source>
</evidence>
<name>A0A371D748_9APHY</name>
<evidence type="ECO:0000256" key="6">
    <source>
        <dbReference type="ARBA" id="ARBA00023242"/>
    </source>
</evidence>
<feature type="compositionally biased region" description="Acidic residues" evidence="8">
    <location>
        <begin position="342"/>
        <end position="357"/>
    </location>
</feature>
<evidence type="ECO:0000259" key="10">
    <source>
        <dbReference type="PROSITE" id="PS50128"/>
    </source>
</evidence>
<feature type="compositionally biased region" description="Low complexity" evidence="8">
    <location>
        <begin position="15"/>
        <end position="31"/>
    </location>
</feature>
<dbReference type="Gene3D" id="3.10.20.90">
    <property type="entry name" value="Phosphatidylinositol 3-kinase Catalytic Subunit, Chain A, domain 1"/>
    <property type="match status" value="1"/>
</dbReference>
<feature type="region of interest" description="Disordered" evidence="8">
    <location>
        <begin position="320"/>
        <end position="382"/>
    </location>
</feature>
<dbReference type="InterPro" id="IPR045146">
    <property type="entry name" value="SF3A1"/>
</dbReference>
<evidence type="ECO:0000256" key="7">
    <source>
        <dbReference type="SAM" id="Coils"/>
    </source>
</evidence>
<evidence type="ECO:0008006" key="13">
    <source>
        <dbReference type="Google" id="ProtNLM"/>
    </source>
</evidence>
<evidence type="ECO:0000313" key="12">
    <source>
        <dbReference type="Proteomes" id="UP000256964"/>
    </source>
</evidence>
<dbReference type="GO" id="GO:0005686">
    <property type="term" value="C:U2 snRNP"/>
    <property type="evidence" value="ECO:0007669"/>
    <property type="project" value="UniProtKB-ARBA"/>
</dbReference>
<feature type="compositionally biased region" description="Basic and acidic residues" evidence="8">
    <location>
        <begin position="108"/>
        <end position="125"/>
    </location>
</feature>
<dbReference type="InterPro" id="IPR022030">
    <property type="entry name" value="SF3A1_dom"/>
</dbReference>
<feature type="domain" description="SURP motif" evidence="10">
    <location>
        <begin position="155"/>
        <end position="197"/>
    </location>
</feature>
<dbReference type="PANTHER" id="PTHR15316:SF1">
    <property type="entry name" value="SPLICING FACTOR 3A SUBUNIT 1"/>
    <property type="match status" value="1"/>
</dbReference>
<dbReference type="InterPro" id="IPR000061">
    <property type="entry name" value="Surp"/>
</dbReference>
<evidence type="ECO:0000259" key="9">
    <source>
        <dbReference type="PROSITE" id="PS50053"/>
    </source>
</evidence>
<dbReference type="Proteomes" id="UP000256964">
    <property type="component" value="Unassembled WGS sequence"/>
</dbReference>
<keyword evidence="7" id="KW-0175">Coiled coil</keyword>
<dbReference type="GO" id="GO:0000381">
    <property type="term" value="P:regulation of alternative mRNA splicing, via spliceosome"/>
    <property type="evidence" value="ECO:0007669"/>
    <property type="project" value="TreeGrafter"/>
</dbReference>
<dbReference type="GO" id="GO:0071013">
    <property type="term" value="C:catalytic step 2 spliceosome"/>
    <property type="evidence" value="ECO:0007669"/>
    <property type="project" value="TreeGrafter"/>
</dbReference>
<comment type="subcellular location">
    <subcellularLocation>
        <location evidence="1">Nucleus</location>
    </subcellularLocation>
</comment>
<keyword evidence="2" id="KW-0507">mRNA processing</keyword>
<dbReference type="InterPro" id="IPR029071">
    <property type="entry name" value="Ubiquitin-like_domsf"/>
</dbReference>
<keyword evidence="5" id="KW-0508">mRNA splicing</keyword>
<dbReference type="PROSITE" id="PS50128">
    <property type="entry name" value="SURP"/>
    <property type="match status" value="2"/>
</dbReference>
<evidence type="ECO:0000256" key="1">
    <source>
        <dbReference type="ARBA" id="ARBA00004123"/>
    </source>
</evidence>
<feature type="region of interest" description="Disordered" evidence="8">
    <location>
        <begin position="1"/>
        <end position="45"/>
    </location>
</feature>
<evidence type="ECO:0000313" key="11">
    <source>
        <dbReference type="EMBL" id="RDX48363.1"/>
    </source>
</evidence>
<dbReference type="GO" id="GO:0003723">
    <property type="term" value="F:RNA binding"/>
    <property type="evidence" value="ECO:0007669"/>
    <property type="project" value="InterPro"/>
</dbReference>
<protein>
    <recommendedName>
        <fullName evidence="13">Splicing factor 3A subunit 1</fullName>
    </recommendedName>
</protein>
<dbReference type="Pfam" id="PF12230">
    <property type="entry name" value="PRP21_like_P"/>
    <property type="match status" value="1"/>
</dbReference>
<evidence type="ECO:0000256" key="2">
    <source>
        <dbReference type="ARBA" id="ARBA00022664"/>
    </source>
</evidence>